<dbReference type="RefSeq" id="WP_105047573.1">
    <property type="nucleotide sequence ID" value="NZ_CP150661.1"/>
</dbReference>
<dbReference type="Proteomes" id="UP000247345">
    <property type="component" value="Unassembled WGS sequence"/>
</dbReference>
<proteinExistence type="predicted"/>
<dbReference type="EMBL" id="MSCK01000001">
    <property type="protein sequence ID" value="PQJ71919.1"/>
    <property type="molecule type" value="Genomic_DNA"/>
</dbReference>
<protein>
    <submittedName>
        <fullName evidence="1">Uncharacterized protein</fullName>
    </submittedName>
</protein>
<sequence>MNINKKLDEKEEVNQSKIETLAHEELESNSWIIDKEYKYLKNLNFYISIISDLEYVINCISELQIIREKEKHQKEERILIKRSLFISVITTYGRCFTCTKKNGRIWLNKNLITEYFPKNSDINSKDLIKFHEYIMNLRHKYIAHADENNFESTRAYIEFEFDYKSFILNSKIKNFTAGMYNFDETQMSNFKIISNCFLAIVEIKKSELVEKLKNEIGNEKLKQIGIPIAKRLNI</sequence>
<dbReference type="AlphaFoldDB" id="A0A2P6CAK1"/>
<keyword evidence="2" id="KW-1185">Reference proteome</keyword>
<gene>
    <name evidence="1" type="ORF">BTO14_01030</name>
</gene>
<reference evidence="1 2" key="1">
    <citation type="submission" date="2016-12" db="EMBL/GenBank/DDBJ databases">
        <title>Trade-off between light-utilization and light-protection in marine flavobacteria.</title>
        <authorList>
            <person name="Kumagai Y."/>
            <person name="Yoshizawa S."/>
            <person name="Kogure K."/>
            <person name="Iwasaki W."/>
        </authorList>
    </citation>
    <scope>NUCLEOTIDE SEQUENCE [LARGE SCALE GENOMIC DNA]</scope>
    <source>
        <strain evidence="1 2">KCTC 12100</strain>
    </source>
</reference>
<dbReference type="OrthoDB" id="1441150at2"/>
<organism evidence="1 2">
    <name type="scientific">Polaribacter butkevichii</name>
    <dbReference type="NCBI Taxonomy" id="218490"/>
    <lineage>
        <taxon>Bacteria</taxon>
        <taxon>Pseudomonadati</taxon>
        <taxon>Bacteroidota</taxon>
        <taxon>Flavobacteriia</taxon>
        <taxon>Flavobacteriales</taxon>
        <taxon>Flavobacteriaceae</taxon>
    </lineage>
</organism>
<comment type="caution">
    <text evidence="1">The sequence shown here is derived from an EMBL/GenBank/DDBJ whole genome shotgun (WGS) entry which is preliminary data.</text>
</comment>
<accession>A0A2P6CAK1</accession>
<evidence type="ECO:0000313" key="1">
    <source>
        <dbReference type="EMBL" id="PQJ71919.1"/>
    </source>
</evidence>
<name>A0A2P6CAK1_9FLAO</name>
<evidence type="ECO:0000313" key="2">
    <source>
        <dbReference type="Proteomes" id="UP000247345"/>
    </source>
</evidence>